<keyword evidence="1" id="KW-0732">Signal</keyword>
<feature type="domain" description="Phytase-like" evidence="2">
    <location>
        <begin position="62"/>
        <end position="316"/>
    </location>
</feature>
<reference evidence="3 4" key="1">
    <citation type="submission" date="2018-05" db="EMBL/GenBank/DDBJ databases">
        <title>Zavarzinia sp. HR-AS.</title>
        <authorList>
            <person name="Lee Y."/>
            <person name="Jeon C.O."/>
        </authorList>
    </citation>
    <scope>NUCLEOTIDE SEQUENCE [LARGE SCALE GENOMIC DNA]</scope>
    <source>
        <strain evidence="3 4">HR-AS</strain>
    </source>
</reference>
<dbReference type="EMBL" id="QGLE01000013">
    <property type="protein sequence ID" value="PWR18617.1"/>
    <property type="molecule type" value="Genomic_DNA"/>
</dbReference>
<dbReference type="OrthoDB" id="9798693at2"/>
<evidence type="ECO:0000313" key="4">
    <source>
        <dbReference type="Proteomes" id="UP000245461"/>
    </source>
</evidence>
<comment type="caution">
    <text evidence="3">The sequence shown here is derived from an EMBL/GenBank/DDBJ whole genome shotgun (WGS) entry which is preliminary data.</text>
</comment>
<organism evidence="3 4">
    <name type="scientific">Zavarzinia aquatilis</name>
    <dbReference type="NCBI Taxonomy" id="2211142"/>
    <lineage>
        <taxon>Bacteria</taxon>
        <taxon>Pseudomonadati</taxon>
        <taxon>Pseudomonadota</taxon>
        <taxon>Alphaproteobacteria</taxon>
        <taxon>Rhodospirillales</taxon>
        <taxon>Zavarziniaceae</taxon>
        <taxon>Zavarzinia</taxon>
    </lineage>
</organism>
<dbReference type="InterPro" id="IPR027372">
    <property type="entry name" value="Phytase-like_dom"/>
</dbReference>
<feature type="chain" id="PRO_5016238585" description="Phytase-like domain-containing protein" evidence="1">
    <location>
        <begin position="24"/>
        <end position="330"/>
    </location>
</feature>
<evidence type="ECO:0000259" key="2">
    <source>
        <dbReference type="Pfam" id="PF13449"/>
    </source>
</evidence>
<name>A0A317DVA5_9PROT</name>
<accession>A0A317DVA5</accession>
<dbReference type="PIRSF" id="PIRSF031900">
    <property type="entry name" value="UCP031900"/>
    <property type="match status" value="1"/>
</dbReference>
<evidence type="ECO:0000313" key="3">
    <source>
        <dbReference type="EMBL" id="PWR18617.1"/>
    </source>
</evidence>
<keyword evidence="4" id="KW-1185">Reference proteome</keyword>
<protein>
    <recommendedName>
        <fullName evidence="2">Phytase-like domain-containing protein</fullName>
    </recommendedName>
</protein>
<dbReference type="Pfam" id="PF13449">
    <property type="entry name" value="Phytase-like"/>
    <property type="match status" value="1"/>
</dbReference>
<sequence length="330" mass="34828">MSLRGPDAFLLIGLLFPALPAMAGQIAVETHPVPLDPAHPGVKRVGSLDYAGGLTLLSDDGRFGGWSGMLVSPDGARIVLISDIGWWLTADLVRQDGRISGLANAEIGPLLAPDGRPLGGDKMNGDAEAITARADGSMIVAFEQDHRILLYPAQADGSLPLLHVPETLPIPPDLRKADPNGGLEALTALSDGALFGFSEDLLDAAGRHQGWRFDGPDGAPPRTLALEAVADFKPTDLKPLPGGDFLLLERRYDLLTGPGARLSVLPAVSTESATPIAGRELARIPAELTVDNSEALGIYRDAASKTHALVLSDDNFNPLQRTLLMDFVLP</sequence>
<dbReference type="AlphaFoldDB" id="A0A317DVA5"/>
<dbReference type="InterPro" id="IPR014567">
    <property type="entry name" value="UCP031900"/>
</dbReference>
<proteinExistence type="predicted"/>
<dbReference type="RefSeq" id="WP_109907663.1">
    <property type="nucleotide sequence ID" value="NZ_QGLE01000013.1"/>
</dbReference>
<feature type="signal peptide" evidence="1">
    <location>
        <begin position="1"/>
        <end position="23"/>
    </location>
</feature>
<gene>
    <name evidence="3" type="ORF">DKG74_18500</name>
</gene>
<dbReference type="Proteomes" id="UP000245461">
    <property type="component" value="Unassembled WGS sequence"/>
</dbReference>
<evidence type="ECO:0000256" key="1">
    <source>
        <dbReference type="SAM" id="SignalP"/>
    </source>
</evidence>